<feature type="domain" description="Threonine/Serine exporter ThrE" evidence="9">
    <location>
        <begin position="352"/>
        <end position="477"/>
    </location>
</feature>
<evidence type="ECO:0000256" key="4">
    <source>
        <dbReference type="ARBA" id="ARBA00022989"/>
    </source>
</evidence>
<feature type="transmembrane region" description="Helical" evidence="7">
    <location>
        <begin position="338"/>
        <end position="364"/>
    </location>
</feature>
<evidence type="ECO:0000313" key="11">
    <source>
        <dbReference type="Proteomes" id="UP000005947"/>
    </source>
</evidence>
<dbReference type="GeneID" id="93209946"/>
<comment type="caution">
    <text evidence="10">The sequence shown here is derived from an EMBL/GenBank/DDBJ whole genome shotgun (WGS) entry which is preliminary data.</text>
</comment>
<evidence type="ECO:0008006" key="12">
    <source>
        <dbReference type="Google" id="ProtNLM"/>
    </source>
</evidence>
<dbReference type="PANTHER" id="PTHR34390:SF2">
    <property type="entry name" value="SUCCINATE TRANSPORTER SUBUNIT YJJP-RELATED"/>
    <property type="match status" value="1"/>
</dbReference>
<gene>
    <name evidence="10" type="ORF">HMPREF0091_10387</name>
</gene>
<dbReference type="eggNOG" id="COG3610">
    <property type="taxonomic scope" value="Bacteria"/>
</dbReference>
<dbReference type="OrthoDB" id="2148488at2"/>
<keyword evidence="3 7" id="KW-0812">Transmembrane</keyword>
<dbReference type="PANTHER" id="PTHR34390">
    <property type="entry name" value="UPF0442 PROTEIN YJJB-RELATED"/>
    <property type="match status" value="1"/>
</dbReference>
<keyword evidence="11" id="KW-1185">Reference proteome</keyword>
<dbReference type="InterPro" id="IPR050539">
    <property type="entry name" value="ThrE_Dicarb/AminoAcid_Exp"/>
</dbReference>
<feature type="transmembrane region" description="Helical" evidence="7">
    <location>
        <begin position="307"/>
        <end position="326"/>
    </location>
</feature>
<keyword evidence="5 7" id="KW-0472">Membrane</keyword>
<organism evidence="10 11">
    <name type="scientific">Fannyhessea vaginae DSM 15829</name>
    <dbReference type="NCBI Taxonomy" id="525256"/>
    <lineage>
        <taxon>Bacteria</taxon>
        <taxon>Bacillati</taxon>
        <taxon>Actinomycetota</taxon>
        <taxon>Coriobacteriia</taxon>
        <taxon>Coriobacteriales</taxon>
        <taxon>Atopobiaceae</taxon>
        <taxon>Fannyhessea</taxon>
    </lineage>
</organism>
<proteinExistence type="inferred from homology"/>
<keyword evidence="2" id="KW-1003">Cell membrane</keyword>
<feature type="transmembrane region" description="Helical" evidence="7">
    <location>
        <begin position="274"/>
        <end position="295"/>
    </location>
</feature>
<keyword evidence="4 7" id="KW-1133">Transmembrane helix</keyword>
<feature type="domain" description="Threonine/serine exporter-like N-terminal" evidence="8">
    <location>
        <begin position="83"/>
        <end position="326"/>
    </location>
</feature>
<dbReference type="eggNOG" id="COG2966">
    <property type="taxonomic scope" value="Bacteria"/>
</dbReference>
<evidence type="ECO:0000256" key="6">
    <source>
        <dbReference type="ARBA" id="ARBA00034125"/>
    </source>
</evidence>
<evidence type="ECO:0000313" key="10">
    <source>
        <dbReference type="EMBL" id="EGF23440.1"/>
    </source>
</evidence>
<dbReference type="Pfam" id="PF12821">
    <property type="entry name" value="ThrE_2"/>
    <property type="match status" value="1"/>
</dbReference>
<evidence type="ECO:0000256" key="5">
    <source>
        <dbReference type="ARBA" id="ARBA00023136"/>
    </source>
</evidence>
<dbReference type="AlphaFoldDB" id="F1T3Z6"/>
<reference evidence="10 11" key="1">
    <citation type="submission" date="2011-02" db="EMBL/GenBank/DDBJ databases">
        <authorList>
            <person name="Muzny D."/>
            <person name="Qin X."/>
            <person name="Buhay C."/>
            <person name="Dugan-Rocha S."/>
            <person name="Ding Y."/>
            <person name="Chen G."/>
            <person name="Hawes A."/>
            <person name="Holder M."/>
            <person name="Jhangiani S."/>
            <person name="Johnson A."/>
            <person name="Khan Z."/>
            <person name="Li Z."/>
            <person name="Liu W."/>
            <person name="Liu X."/>
            <person name="Perez L."/>
            <person name="Shen H."/>
            <person name="Wang Q."/>
            <person name="Watt J."/>
            <person name="Xi L."/>
            <person name="Xin Y."/>
            <person name="Zhou J."/>
            <person name="Deng J."/>
            <person name="Jiang H."/>
            <person name="Liu Y."/>
            <person name="Qu J."/>
            <person name="Song X.-Z."/>
            <person name="Zhang L."/>
            <person name="Villasana D."/>
            <person name="Johnson A."/>
            <person name="Liu J."/>
            <person name="Liyanage D."/>
            <person name="Lorensuhewa L."/>
            <person name="Robinson T."/>
            <person name="Song A."/>
            <person name="Song B.-B."/>
            <person name="Dinh H."/>
            <person name="Thornton R."/>
            <person name="Coyle M."/>
            <person name="Francisco L."/>
            <person name="Jackson L."/>
            <person name="Javaid M."/>
            <person name="Korchina V."/>
            <person name="Kovar C."/>
            <person name="Mata R."/>
            <person name="Mathew T."/>
            <person name="Ngo R."/>
            <person name="Nguyen L."/>
            <person name="Nguyen N."/>
            <person name="Okwuonu G."/>
            <person name="Ongeri F."/>
            <person name="Pham C."/>
            <person name="Simmons D."/>
            <person name="Wilczek-Boney K."/>
            <person name="Hale W."/>
            <person name="Jakkamsetti A."/>
            <person name="Pham P."/>
            <person name="Ruth R."/>
            <person name="San Lucas F."/>
            <person name="Warren J."/>
            <person name="Zhang J."/>
            <person name="Zhao Z."/>
            <person name="Zhou C."/>
            <person name="Zhu D."/>
            <person name="Lee S."/>
            <person name="Bess C."/>
            <person name="Blankenburg K."/>
            <person name="Forbes L."/>
            <person name="Fu Q."/>
            <person name="Gubbala S."/>
            <person name="Hirani K."/>
            <person name="Jayaseelan J.C."/>
            <person name="Lara F."/>
            <person name="Munidasa M."/>
            <person name="Palculict T."/>
            <person name="Patil S."/>
            <person name="Pu L.-L."/>
            <person name="Saada N."/>
            <person name="Tang L."/>
            <person name="Weissenberger G."/>
            <person name="Zhu Y."/>
            <person name="Hemphill L."/>
            <person name="Shang Y."/>
            <person name="Youmans B."/>
            <person name="Ayvaz T."/>
            <person name="Ross M."/>
            <person name="Santibanez J."/>
            <person name="Aqrawi P."/>
            <person name="Gross S."/>
            <person name="Joshi V."/>
            <person name="Fowler G."/>
            <person name="Nazareth L."/>
            <person name="Reid J."/>
            <person name="Worley K."/>
            <person name="Petrosino J."/>
            <person name="Highlander S."/>
            <person name="Gibbs R."/>
        </authorList>
    </citation>
    <scope>NUCLEOTIDE SEQUENCE [LARGE SCALE GENOMIC DNA]</scope>
    <source>
        <strain evidence="10 11">DSM 15829</strain>
    </source>
</reference>
<evidence type="ECO:0000256" key="1">
    <source>
        <dbReference type="ARBA" id="ARBA00004651"/>
    </source>
</evidence>
<comment type="subcellular location">
    <subcellularLocation>
        <location evidence="1">Cell membrane</location>
        <topology evidence="1">Multi-pass membrane protein</topology>
    </subcellularLocation>
</comment>
<accession>F1T3Z6</accession>
<dbReference type="RefSeq" id="WP_006302537.1">
    <property type="nucleotide sequence ID" value="NZ_ACGK02000001.1"/>
</dbReference>
<feature type="transmembrane region" description="Helical" evidence="7">
    <location>
        <begin position="194"/>
        <end position="227"/>
    </location>
</feature>
<comment type="similarity">
    <text evidence="6">Belongs to the ThrE exporter (TC 2.A.79) family.</text>
</comment>
<dbReference type="GO" id="GO:0022857">
    <property type="term" value="F:transmembrane transporter activity"/>
    <property type="evidence" value="ECO:0007669"/>
    <property type="project" value="InterPro"/>
</dbReference>
<feature type="transmembrane region" description="Helical" evidence="7">
    <location>
        <begin position="457"/>
        <end position="479"/>
    </location>
</feature>
<evidence type="ECO:0000259" key="9">
    <source>
        <dbReference type="Pfam" id="PF12821"/>
    </source>
</evidence>
<evidence type="ECO:0000256" key="7">
    <source>
        <dbReference type="SAM" id="Phobius"/>
    </source>
</evidence>
<sequence length="488" mass="53115">MSESSNCVYPHNHASCCQSKTFAVCESATSVAQGVQNTQSATTAPVHHLSHHHHMRIRWHEFFTSSNDTPVQEARFPERAVLVGHIGMMLLSCGTGAWRVRDAMNTIARNLNMTCSADIGLVSLDYTCIDCEGRSYTQALSLPSTGVNTSKLNRMEAFVRAFDKDHGQWSVGQVHQALDSIEAMKVRYKPYQVALAAGLACAGFIFLLGGGIYEVLCCFFGAAAGNYVRRKMLDRKITLVADIAVAVSVACAVYLLSYTVLFECLRANPRHLDGYIGALLFVIPGFPFITSGLDLSKLDMRSGIERAVYALMIIAVAVSVGWSAALCLDLRPQDFLPILGLTPLTLTLLRLLASWCGVFGFSIMFNTEPKMAALAGVLGAIANTLRLSLVSWTPLAPCIAAFFGTLTAGLLASVVRKKIGYPRIALTVPSIVIMVPGLYMYRAMYNFGAFSLDKGSLWLLRAVLIVFCLPLGLIVARILTDPKWRHAG</sequence>
<name>F1T3Z6_9ACTN</name>
<dbReference type="InterPro" id="IPR024528">
    <property type="entry name" value="ThrE_2"/>
</dbReference>
<evidence type="ECO:0000256" key="3">
    <source>
        <dbReference type="ARBA" id="ARBA00022692"/>
    </source>
</evidence>
<evidence type="ECO:0000259" key="8">
    <source>
        <dbReference type="Pfam" id="PF06738"/>
    </source>
</evidence>
<dbReference type="GO" id="GO:0015744">
    <property type="term" value="P:succinate transport"/>
    <property type="evidence" value="ECO:0007669"/>
    <property type="project" value="TreeGrafter"/>
</dbReference>
<evidence type="ECO:0000256" key="2">
    <source>
        <dbReference type="ARBA" id="ARBA00022475"/>
    </source>
</evidence>
<feature type="transmembrane region" description="Helical" evidence="7">
    <location>
        <begin position="239"/>
        <end position="262"/>
    </location>
</feature>
<protein>
    <recommendedName>
        <fullName evidence="12">Threonine/serine exporter family protein</fullName>
    </recommendedName>
</protein>
<dbReference type="InterPro" id="IPR010619">
    <property type="entry name" value="ThrE-like_N"/>
</dbReference>
<feature type="transmembrane region" description="Helical" evidence="7">
    <location>
        <begin position="394"/>
        <end position="412"/>
    </location>
</feature>
<dbReference type="Pfam" id="PF06738">
    <property type="entry name" value="ThrE"/>
    <property type="match status" value="1"/>
</dbReference>
<dbReference type="EMBL" id="ACGK02000001">
    <property type="protein sequence ID" value="EGF23440.1"/>
    <property type="molecule type" value="Genomic_DNA"/>
</dbReference>
<dbReference type="GO" id="GO:0005886">
    <property type="term" value="C:plasma membrane"/>
    <property type="evidence" value="ECO:0007669"/>
    <property type="project" value="UniProtKB-SubCell"/>
</dbReference>
<feature type="transmembrane region" description="Helical" evidence="7">
    <location>
        <begin position="371"/>
        <end position="388"/>
    </location>
</feature>
<dbReference type="Proteomes" id="UP000005947">
    <property type="component" value="Unassembled WGS sequence"/>
</dbReference>
<feature type="transmembrane region" description="Helical" evidence="7">
    <location>
        <begin position="424"/>
        <end position="445"/>
    </location>
</feature>